<evidence type="ECO:0000313" key="2">
    <source>
        <dbReference type="EMBL" id="NIA71929.1"/>
    </source>
</evidence>
<name>A0A967F2Q6_9PROT</name>
<feature type="signal peptide" evidence="1">
    <location>
        <begin position="1"/>
        <end position="29"/>
    </location>
</feature>
<evidence type="ECO:0008006" key="4">
    <source>
        <dbReference type="Google" id="ProtNLM"/>
    </source>
</evidence>
<dbReference type="EMBL" id="JAAQPH010000028">
    <property type="protein sequence ID" value="NIA71929.1"/>
    <property type="molecule type" value="Genomic_DNA"/>
</dbReference>
<reference evidence="2" key="1">
    <citation type="submission" date="2020-03" db="EMBL/GenBank/DDBJ databases">
        <title>Genome of Pelagibius litoralis DSM 21314T.</title>
        <authorList>
            <person name="Wang G."/>
        </authorList>
    </citation>
    <scope>NUCLEOTIDE SEQUENCE</scope>
    <source>
        <strain evidence="2">DSM 21314</strain>
    </source>
</reference>
<proteinExistence type="predicted"/>
<feature type="chain" id="PRO_5037881567" description="DOMON domain-containing protein" evidence="1">
    <location>
        <begin position="30"/>
        <end position="183"/>
    </location>
</feature>
<sequence length="183" mass="20158">MKCFKRRWVFSGLMAVALVPSGVPAVAQAVPLVPRVDDENWDRVAAGEMVFRWRHDRAVLRGNLAAPTAGWLAVGFNDAERLKGTCFVMAQLSETPACVELRRAVVPDHVPVADRRIRASLAMEAGAFQDGRSTLQFALPHESGATLGVKLTPGASTYLMLAWSRSTDFDHHSAFREHHRVVL</sequence>
<dbReference type="Proteomes" id="UP000761264">
    <property type="component" value="Unassembled WGS sequence"/>
</dbReference>
<dbReference type="RefSeq" id="WP_167230349.1">
    <property type="nucleotide sequence ID" value="NZ_JAAQPH010000028.1"/>
</dbReference>
<evidence type="ECO:0000256" key="1">
    <source>
        <dbReference type="SAM" id="SignalP"/>
    </source>
</evidence>
<gene>
    <name evidence="2" type="ORF">HBA54_25345</name>
</gene>
<evidence type="ECO:0000313" key="3">
    <source>
        <dbReference type="Proteomes" id="UP000761264"/>
    </source>
</evidence>
<keyword evidence="1" id="KW-0732">Signal</keyword>
<comment type="caution">
    <text evidence="2">The sequence shown here is derived from an EMBL/GenBank/DDBJ whole genome shotgun (WGS) entry which is preliminary data.</text>
</comment>
<organism evidence="2 3">
    <name type="scientific">Pelagibius litoralis</name>
    <dbReference type="NCBI Taxonomy" id="374515"/>
    <lineage>
        <taxon>Bacteria</taxon>
        <taxon>Pseudomonadati</taxon>
        <taxon>Pseudomonadota</taxon>
        <taxon>Alphaproteobacteria</taxon>
        <taxon>Rhodospirillales</taxon>
        <taxon>Rhodovibrionaceae</taxon>
        <taxon>Pelagibius</taxon>
    </lineage>
</organism>
<protein>
    <recommendedName>
        <fullName evidence="4">DOMON domain-containing protein</fullName>
    </recommendedName>
</protein>
<dbReference type="AlphaFoldDB" id="A0A967F2Q6"/>
<accession>A0A967F2Q6</accession>
<keyword evidence="3" id="KW-1185">Reference proteome</keyword>